<protein>
    <recommendedName>
        <fullName evidence="3">Fungal N-terminal domain-containing protein</fullName>
    </recommendedName>
</protein>
<dbReference type="EMBL" id="ML994629">
    <property type="protein sequence ID" value="KAF2186640.1"/>
    <property type="molecule type" value="Genomic_DNA"/>
</dbReference>
<proteinExistence type="predicted"/>
<accession>A0A6A6E901</accession>
<evidence type="ECO:0008006" key="3">
    <source>
        <dbReference type="Google" id="ProtNLM"/>
    </source>
</evidence>
<dbReference type="OrthoDB" id="195446at2759"/>
<reference evidence="1" key="1">
    <citation type="journal article" date="2020" name="Stud. Mycol.">
        <title>101 Dothideomycetes genomes: a test case for predicting lifestyles and emergence of pathogens.</title>
        <authorList>
            <person name="Haridas S."/>
            <person name="Albert R."/>
            <person name="Binder M."/>
            <person name="Bloem J."/>
            <person name="Labutti K."/>
            <person name="Salamov A."/>
            <person name="Andreopoulos B."/>
            <person name="Baker S."/>
            <person name="Barry K."/>
            <person name="Bills G."/>
            <person name="Bluhm B."/>
            <person name="Cannon C."/>
            <person name="Castanera R."/>
            <person name="Culley D."/>
            <person name="Daum C."/>
            <person name="Ezra D."/>
            <person name="Gonzalez J."/>
            <person name="Henrissat B."/>
            <person name="Kuo A."/>
            <person name="Liang C."/>
            <person name="Lipzen A."/>
            <person name="Lutzoni F."/>
            <person name="Magnuson J."/>
            <person name="Mondo S."/>
            <person name="Nolan M."/>
            <person name="Ohm R."/>
            <person name="Pangilinan J."/>
            <person name="Park H.-J."/>
            <person name="Ramirez L."/>
            <person name="Alfaro M."/>
            <person name="Sun H."/>
            <person name="Tritt A."/>
            <person name="Yoshinaga Y."/>
            <person name="Zwiers L.-H."/>
            <person name="Turgeon B."/>
            <person name="Goodwin S."/>
            <person name="Spatafora J."/>
            <person name="Crous P."/>
            <person name="Grigoriev I."/>
        </authorList>
    </citation>
    <scope>NUCLEOTIDE SEQUENCE</scope>
    <source>
        <strain evidence="1">CBS 207.26</strain>
    </source>
</reference>
<evidence type="ECO:0000313" key="1">
    <source>
        <dbReference type="EMBL" id="KAF2186640.1"/>
    </source>
</evidence>
<dbReference type="AlphaFoldDB" id="A0A6A6E901"/>
<keyword evidence="2" id="KW-1185">Reference proteome</keyword>
<dbReference type="Proteomes" id="UP000800200">
    <property type="component" value="Unassembled WGS sequence"/>
</dbReference>
<organism evidence="1 2">
    <name type="scientific">Zopfia rhizophila CBS 207.26</name>
    <dbReference type="NCBI Taxonomy" id="1314779"/>
    <lineage>
        <taxon>Eukaryota</taxon>
        <taxon>Fungi</taxon>
        <taxon>Dikarya</taxon>
        <taxon>Ascomycota</taxon>
        <taxon>Pezizomycotina</taxon>
        <taxon>Dothideomycetes</taxon>
        <taxon>Dothideomycetes incertae sedis</taxon>
        <taxon>Zopfiaceae</taxon>
        <taxon>Zopfia</taxon>
    </lineage>
</organism>
<gene>
    <name evidence="1" type="ORF">K469DRAFT_738449</name>
</gene>
<evidence type="ECO:0000313" key="2">
    <source>
        <dbReference type="Proteomes" id="UP000800200"/>
    </source>
</evidence>
<name>A0A6A6E901_9PEZI</name>
<sequence>MDPLSITASIIAIVGLSSKVIGYLNDVKGASNDRARCAIEASNLNTLLVTLNFRIQEATSNKPWYAAIQILAIKDGPLDQYRYALEQLQPRTISGSGIKKIGNALLWKFSKEEVTSIISRMERLKMLVQIALEMDHL</sequence>